<dbReference type="PRINTS" id="PR01437">
    <property type="entry name" value="NUOXDRDTASE4"/>
</dbReference>
<dbReference type="Proteomes" id="UP001595701">
    <property type="component" value="Unassembled WGS sequence"/>
</dbReference>
<protein>
    <submittedName>
        <fullName evidence="11">Proton-conducting transporter membrane subunit</fullName>
    </submittedName>
</protein>
<evidence type="ECO:0000256" key="1">
    <source>
        <dbReference type="ARBA" id="ARBA00004651"/>
    </source>
</evidence>
<feature type="transmembrane region" description="Helical" evidence="9">
    <location>
        <begin position="957"/>
        <end position="984"/>
    </location>
</feature>
<dbReference type="InterPro" id="IPR001694">
    <property type="entry name" value="NADH_UbQ_OxRdtase_su1/FPO"/>
</dbReference>
<feature type="transmembrane region" description="Helical" evidence="9">
    <location>
        <begin position="65"/>
        <end position="98"/>
    </location>
</feature>
<keyword evidence="12" id="KW-1185">Reference proteome</keyword>
<dbReference type="InterPro" id="IPR052175">
    <property type="entry name" value="ComplexI-like_HydComp"/>
</dbReference>
<feature type="transmembrane region" description="Helical" evidence="9">
    <location>
        <begin position="501"/>
        <end position="523"/>
    </location>
</feature>
<evidence type="ECO:0000313" key="12">
    <source>
        <dbReference type="Proteomes" id="UP001595701"/>
    </source>
</evidence>
<evidence type="ECO:0000256" key="9">
    <source>
        <dbReference type="SAM" id="Phobius"/>
    </source>
</evidence>
<dbReference type="EMBL" id="JBHRWR010000002">
    <property type="protein sequence ID" value="MFC3572598.1"/>
    <property type="molecule type" value="Genomic_DNA"/>
</dbReference>
<accession>A0ABV7S6R2</accession>
<keyword evidence="2" id="KW-1003">Cell membrane</keyword>
<feature type="transmembrane region" description="Helical" evidence="9">
    <location>
        <begin position="411"/>
        <end position="433"/>
    </location>
</feature>
<dbReference type="Pfam" id="PF00361">
    <property type="entry name" value="Proton_antipo_M"/>
    <property type="match status" value="1"/>
</dbReference>
<gene>
    <name evidence="11" type="ORF">ACFOZ0_04735</name>
</gene>
<comment type="caution">
    <text evidence="11">The sequence shown here is derived from an EMBL/GenBank/DDBJ whole genome shotgun (WGS) entry which is preliminary data.</text>
</comment>
<organism evidence="11 12">
    <name type="scientific">Streptomyces yaanensis</name>
    <dbReference type="NCBI Taxonomy" id="1142239"/>
    <lineage>
        <taxon>Bacteria</taxon>
        <taxon>Bacillati</taxon>
        <taxon>Actinomycetota</taxon>
        <taxon>Actinomycetes</taxon>
        <taxon>Kitasatosporales</taxon>
        <taxon>Streptomycetaceae</taxon>
        <taxon>Streptomyces</taxon>
    </lineage>
</organism>
<name>A0ABV7S6R2_9ACTN</name>
<dbReference type="InterPro" id="IPR001750">
    <property type="entry name" value="ND/Mrp_TM"/>
</dbReference>
<comment type="subcellular location">
    <subcellularLocation>
        <location evidence="1">Cell membrane</location>
        <topology evidence="1">Multi-pass membrane protein</topology>
    </subcellularLocation>
    <subcellularLocation>
        <location evidence="7">Membrane</location>
        <topology evidence="7">Multi-pass membrane protein</topology>
    </subcellularLocation>
</comment>
<feature type="transmembrane region" description="Helical" evidence="9">
    <location>
        <begin position="238"/>
        <end position="260"/>
    </location>
</feature>
<evidence type="ECO:0000256" key="7">
    <source>
        <dbReference type="RuleBase" id="RU000320"/>
    </source>
</evidence>
<dbReference type="PANTHER" id="PTHR42682">
    <property type="entry name" value="HYDROGENASE-4 COMPONENT F"/>
    <property type="match status" value="1"/>
</dbReference>
<keyword evidence="4 9" id="KW-1133">Transmembrane helix</keyword>
<proteinExistence type="predicted"/>
<evidence type="ECO:0000256" key="2">
    <source>
        <dbReference type="ARBA" id="ARBA00022475"/>
    </source>
</evidence>
<dbReference type="RefSeq" id="WP_310772795.1">
    <property type="nucleotide sequence ID" value="NZ_JBHRWR010000002.1"/>
</dbReference>
<feature type="transmembrane region" description="Helical" evidence="9">
    <location>
        <begin position="272"/>
        <end position="289"/>
    </location>
</feature>
<sequence>MSVISAALATATTLGGAGALAGLGLKNRARIPVVGVLTAGVGVAGGTAGVAALGGSRWTAVYPGLLPLAGAYLAVDALAGLFLAVAGVVVAAVAVYGIGYAGGHGPHGLGSRTAQALLPLFALTLILVPVAASVSTFLALWELMALASLLLVLAEHRGGHLPAHGDPPCSSGAENLGEKPRAWGRASVRQAGVWYAVMTHLGLVLLLTGLALFAGQAGGESFTALRAGAAGMSPTVRGLVFVLVAAGFTSKAGAVPLHAWLPRAHPEAPSPVSALMSAAMVNLGVYGLVRVGFDLLGGGPAWWWLMVLALGGLSAVYGILQAAMASDLKRLLAYSTSENMGLVLIGVGASGLFAAYGDEALAALALVAALLHVVNHSAFKALLFCAAGSVLRATGERDLDLLGGLRSRMPFTAGLFAVAALGAVALPPGNGFISEWLLLQSLIHGLQVPGVAPAVVLPVAVALIALSAGLAAAVFVKALGVGFFARPRSDRAAAAKEAPPLMLAGMGLLATLCAALALVPGLLGDGLDRAVGAVGLPGSGAVWGGGLKVRLGVALAAVDHRGPDRCARPGHRAARALRPPTPAPEHAAVGLRGRCSDPAHGLHGDVVRRAAATGLRRCPRAGAGRERDAGAGVGLPGGAGALLPRGARPDRAPAVRTGADRPRPCRTRGAPTGGRQRPSLSRLRLCRPGRPAVGPGGGLVMNGIGYAAVAGQVVVVVAGAPLLTGWMRQVRARLEGRAGAGVLQPWRDARKLLRKEPITPVGTGSAFRAAPALLVATTVVAAGLVPLLSTDTPVSGHADLIVVVALIALGTLALALAGLDTGTAFGGMGASREMTVAALVEPTILLSVFALSIPVGTTNIPAIVSGAVHDPSRLASPAGLLATAALAVAVLAETGRIPVDNPSTHLELTMIHEAMVLEYAGPDLALVELGAQMRLTLLLGLLSSLFAPWGIATSASWTALVVALVLFAVKVCLLGAMLAAAEVFWAKVRLFRVPELLAGSFLLALLAVTVSYFLGGES</sequence>
<feature type="transmembrane region" description="Helical" evidence="9">
    <location>
        <begin position="800"/>
        <end position="822"/>
    </location>
</feature>
<reference evidence="12" key="1">
    <citation type="journal article" date="2019" name="Int. J. Syst. Evol. Microbiol.">
        <title>The Global Catalogue of Microorganisms (GCM) 10K type strain sequencing project: providing services to taxonomists for standard genome sequencing and annotation.</title>
        <authorList>
            <consortium name="The Broad Institute Genomics Platform"/>
            <consortium name="The Broad Institute Genome Sequencing Center for Infectious Disease"/>
            <person name="Wu L."/>
            <person name="Ma J."/>
        </authorList>
    </citation>
    <scope>NUCLEOTIDE SEQUENCE [LARGE SCALE GENOMIC DNA]</scope>
    <source>
        <strain evidence="12">CGMCC 4.7035</strain>
    </source>
</reference>
<feature type="transmembrane region" description="Helical" evidence="9">
    <location>
        <begin position="453"/>
        <end position="480"/>
    </location>
</feature>
<keyword evidence="5" id="KW-0560">Oxidoreductase</keyword>
<evidence type="ECO:0000313" key="11">
    <source>
        <dbReference type="EMBL" id="MFC3572598.1"/>
    </source>
</evidence>
<feature type="transmembrane region" description="Helical" evidence="9">
    <location>
        <begin position="193"/>
        <end position="218"/>
    </location>
</feature>
<feature type="region of interest" description="Disordered" evidence="8">
    <location>
        <begin position="640"/>
        <end position="679"/>
    </location>
</feature>
<feature type="transmembrane region" description="Helical" evidence="9">
    <location>
        <begin position="118"/>
        <end position="141"/>
    </location>
</feature>
<feature type="compositionally biased region" description="Basic and acidic residues" evidence="8">
    <location>
        <begin position="647"/>
        <end position="663"/>
    </location>
</feature>
<feature type="transmembrane region" description="Helical" evidence="9">
    <location>
        <begin position="996"/>
        <end position="1015"/>
    </location>
</feature>
<dbReference type="Pfam" id="PF00146">
    <property type="entry name" value="NADHdh"/>
    <property type="match status" value="1"/>
</dbReference>
<feature type="transmembrane region" description="Helical" evidence="9">
    <location>
        <begin position="301"/>
        <end position="320"/>
    </location>
</feature>
<feature type="transmembrane region" description="Helical" evidence="9">
    <location>
        <begin position="340"/>
        <end position="357"/>
    </location>
</feature>
<feature type="region of interest" description="Disordered" evidence="8">
    <location>
        <begin position="566"/>
        <end position="588"/>
    </location>
</feature>
<keyword evidence="6 9" id="KW-0472">Membrane</keyword>
<evidence type="ECO:0000256" key="5">
    <source>
        <dbReference type="ARBA" id="ARBA00023002"/>
    </source>
</evidence>
<feature type="transmembrane region" description="Helical" evidence="9">
    <location>
        <begin position="363"/>
        <end position="391"/>
    </location>
</feature>
<evidence type="ECO:0000256" key="8">
    <source>
        <dbReference type="SAM" id="MobiDB-lite"/>
    </source>
</evidence>
<evidence type="ECO:0000256" key="4">
    <source>
        <dbReference type="ARBA" id="ARBA00022989"/>
    </source>
</evidence>
<evidence type="ECO:0000259" key="10">
    <source>
        <dbReference type="Pfam" id="PF00361"/>
    </source>
</evidence>
<evidence type="ECO:0000256" key="6">
    <source>
        <dbReference type="ARBA" id="ARBA00023136"/>
    </source>
</evidence>
<keyword evidence="3 7" id="KW-0812">Transmembrane</keyword>
<evidence type="ECO:0000256" key="3">
    <source>
        <dbReference type="ARBA" id="ARBA00022692"/>
    </source>
</evidence>
<dbReference type="PANTHER" id="PTHR42682:SF3">
    <property type="entry name" value="FORMATE HYDROGENLYASE SUBUNIT 3-RELATED"/>
    <property type="match status" value="1"/>
</dbReference>
<feature type="domain" description="NADH:quinone oxidoreductase/Mrp antiporter transmembrane" evidence="10">
    <location>
        <begin position="188"/>
        <end position="444"/>
    </location>
</feature>
<feature type="transmembrane region" description="Helical" evidence="9">
    <location>
        <begin position="704"/>
        <end position="727"/>
    </location>
</feature>
<dbReference type="InterPro" id="IPR003918">
    <property type="entry name" value="NADH_UbQ_OxRdtase"/>
</dbReference>
<feature type="transmembrane region" description="Helical" evidence="9">
    <location>
        <begin position="31"/>
        <end position="53"/>
    </location>
</feature>
<feature type="transmembrane region" description="Helical" evidence="9">
    <location>
        <begin position="935"/>
        <end position="951"/>
    </location>
</feature>
<feature type="transmembrane region" description="Helical" evidence="9">
    <location>
        <begin position="769"/>
        <end position="788"/>
    </location>
</feature>